<proteinExistence type="predicted"/>
<protein>
    <submittedName>
        <fullName evidence="1">Uncharacterized protein</fullName>
    </submittedName>
</protein>
<accession>A0A4Y8AJS5</accession>
<evidence type="ECO:0000313" key="1">
    <source>
        <dbReference type="EMBL" id="TEW69280.1"/>
    </source>
</evidence>
<dbReference type="InterPro" id="IPR012296">
    <property type="entry name" value="Nuclease_put_TT1808"/>
</dbReference>
<dbReference type="AlphaFoldDB" id="A0A4Y8AJS5"/>
<dbReference type="Gene3D" id="3.90.1570.10">
    <property type="entry name" value="tt1808, chain A"/>
    <property type="match status" value="1"/>
</dbReference>
<dbReference type="Proteomes" id="UP000297248">
    <property type="component" value="Unassembled WGS sequence"/>
</dbReference>
<organism evidence="1 2">
    <name type="scientific">Mucilaginibacter phyllosphaerae</name>
    <dbReference type="NCBI Taxonomy" id="1812349"/>
    <lineage>
        <taxon>Bacteria</taxon>
        <taxon>Pseudomonadati</taxon>
        <taxon>Bacteroidota</taxon>
        <taxon>Sphingobacteriia</taxon>
        <taxon>Sphingobacteriales</taxon>
        <taxon>Sphingobacteriaceae</taxon>
        <taxon>Mucilaginibacter</taxon>
    </lineage>
</organism>
<dbReference type="OrthoDB" id="9808428at2"/>
<name>A0A4Y8AJS5_9SPHI</name>
<gene>
    <name evidence="1" type="ORF">E2R65_03695</name>
</gene>
<evidence type="ECO:0000313" key="2">
    <source>
        <dbReference type="Proteomes" id="UP000297248"/>
    </source>
</evidence>
<comment type="caution">
    <text evidence="1">The sequence shown here is derived from an EMBL/GenBank/DDBJ whole genome shotgun (WGS) entry which is preliminary data.</text>
</comment>
<dbReference type="EMBL" id="SNQG01000001">
    <property type="protein sequence ID" value="TEW69280.1"/>
    <property type="molecule type" value="Genomic_DNA"/>
</dbReference>
<reference evidence="1 2" key="1">
    <citation type="journal article" date="2016" name="Int. J. Syst. Evol. Microbiol.">
        <title>Proposal of Mucilaginibacter phyllosphaerae sp. nov. isolated from the phyllosphere of Galium album.</title>
        <authorList>
            <person name="Aydogan E.L."/>
            <person name="Busse H.J."/>
            <person name="Moser G."/>
            <person name="Muller C."/>
            <person name="Kampfer P."/>
            <person name="Glaeser S.P."/>
        </authorList>
    </citation>
    <scope>NUCLEOTIDE SEQUENCE [LARGE SCALE GENOMIC DNA]</scope>
    <source>
        <strain evidence="1 2">PP-F2FG21</strain>
    </source>
</reference>
<sequence>MQLSDIDLTKEYTYADYANWAIEERLEIIKGKIFIMSPAPGSLHQRISQRISNQRQLCTLKITYHRRRCNHARAARLFIKP</sequence>